<dbReference type="AlphaFoldDB" id="A0A9P6ATA7"/>
<evidence type="ECO:0000313" key="1">
    <source>
        <dbReference type="EMBL" id="KAF9511654.1"/>
    </source>
</evidence>
<comment type="caution">
    <text evidence="1">The sequence shown here is derived from an EMBL/GenBank/DDBJ whole genome shotgun (WGS) entry which is preliminary data.</text>
</comment>
<name>A0A9P6ATA7_9AGAM</name>
<organism evidence="1 2">
    <name type="scientific">Hydnum rufescens UP504</name>
    <dbReference type="NCBI Taxonomy" id="1448309"/>
    <lineage>
        <taxon>Eukaryota</taxon>
        <taxon>Fungi</taxon>
        <taxon>Dikarya</taxon>
        <taxon>Basidiomycota</taxon>
        <taxon>Agaricomycotina</taxon>
        <taxon>Agaricomycetes</taxon>
        <taxon>Cantharellales</taxon>
        <taxon>Hydnaceae</taxon>
        <taxon>Hydnum</taxon>
    </lineage>
</organism>
<proteinExistence type="predicted"/>
<gene>
    <name evidence="1" type="ORF">BS47DRAFT_1394908</name>
</gene>
<accession>A0A9P6ATA7</accession>
<sequence>MNDNWTTPTRPTPISLSLLLSDRYLILYRATHSPFTTSSSPPRASGAKLRIFISVYPTSEIIEDPYQAASVGHHFVLHGSSSWKTTSPYLELELDYPSNRRSSRYEIGFSIEVETWP</sequence>
<keyword evidence="2" id="KW-1185">Reference proteome</keyword>
<protein>
    <submittedName>
        <fullName evidence="1">Uncharacterized protein</fullName>
    </submittedName>
</protein>
<dbReference type="Proteomes" id="UP000886523">
    <property type="component" value="Unassembled WGS sequence"/>
</dbReference>
<reference evidence="1" key="1">
    <citation type="journal article" date="2020" name="Nat. Commun.">
        <title>Large-scale genome sequencing of mycorrhizal fungi provides insights into the early evolution of symbiotic traits.</title>
        <authorList>
            <person name="Miyauchi S."/>
            <person name="Kiss E."/>
            <person name="Kuo A."/>
            <person name="Drula E."/>
            <person name="Kohler A."/>
            <person name="Sanchez-Garcia M."/>
            <person name="Morin E."/>
            <person name="Andreopoulos B."/>
            <person name="Barry K.W."/>
            <person name="Bonito G."/>
            <person name="Buee M."/>
            <person name="Carver A."/>
            <person name="Chen C."/>
            <person name="Cichocki N."/>
            <person name="Clum A."/>
            <person name="Culley D."/>
            <person name="Crous P.W."/>
            <person name="Fauchery L."/>
            <person name="Girlanda M."/>
            <person name="Hayes R.D."/>
            <person name="Keri Z."/>
            <person name="LaButti K."/>
            <person name="Lipzen A."/>
            <person name="Lombard V."/>
            <person name="Magnuson J."/>
            <person name="Maillard F."/>
            <person name="Murat C."/>
            <person name="Nolan M."/>
            <person name="Ohm R.A."/>
            <person name="Pangilinan J."/>
            <person name="Pereira M.F."/>
            <person name="Perotto S."/>
            <person name="Peter M."/>
            <person name="Pfister S."/>
            <person name="Riley R."/>
            <person name="Sitrit Y."/>
            <person name="Stielow J.B."/>
            <person name="Szollosi G."/>
            <person name="Zifcakova L."/>
            <person name="Stursova M."/>
            <person name="Spatafora J.W."/>
            <person name="Tedersoo L."/>
            <person name="Vaario L.M."/>
            <person name="Yamada A."/>
            <person name="Yan M."/>
            <person name="Wang P."/>
            <person name="Xu J."/>
            <person name="Bruns T."/>
            <person name="Baldrian P."/>
            <person name="Vilgalys R."/>
            <person name="Dunand C."/>
            <person name="Henrissat B."/>
            <person name="Grigoriev I.V."/>
            <person name="Hibbett D."/>
            <person name="Nagy L.G."/>
            <person name="Martin F.M."/>
        </authorList>
    </citation>
    <scope>NUCLEOTIDE SEQUENCE</scope>
    <source>
        <strain evidence="1">UP504</strain>
    </source>
</reference>
<dbReference type="EMBL" id="MU128997">
    <property type="protein sequence ID" value="KAF9511654.1"/>
    <property type="molecule type" value="Genomic_DNA"/>
</dbReference>
<evidence type="ECO:0000313" key="2">
    <source>
        <dbReference type="Proteomes" id="UP000886523"/>
    </source>
</evidence>